<dbReference type="GO" id="GO:0016758">
    <property type="term" value="F:hexosyltransferase activity"/>
    <property type="evidence" value="ECO:0007669"/>
    <property type="project" value="UniProtKB-ARBA"/>
</dbReference>
<dbReference type="Pfam" id="PF21036">
    <property type="entry name" value="EryCIII-like_N"/>
    <property type="match status" value="1"/>
</dbReference>
<dbReference type="Proteomes" id="UP000248333">
    <property type="component" value="Unassembled WGS sequence"/>
</dbReference>
<sequence>MRVMFAVYAAKTHFYNMVPLAWALRAAGHDVVVATQPEIADAVTRTGLTVAAVGDEHEEVEPAEASARGDHVTSAGTWQSINAGMTETRPEALTWEYVLGAFTVGCSLHYEHLTGGRTMLDGLVEFARHWQPDLVVWDALSYAGPIAAEVTGAAHARMLFGLDYIGNMYQHYTGLLDAQPADRRDDPVTDWLTSRVTRYGAEFRPGSSRELMTGQWTIDPTPSWMRFPVELPYLPMRYVPYNGPTTVPGWINERDGRRRVCLTLGVTARENLGGDLFPIDEIVDAVAGLDVELIATLDAQQRQACGDLPANVRVVDFVPLNELLPTCDVIIHHGGFGTLGNAIVHGVRNLIVPGRYWDEIGFGELLESRSAGLYVDPYRLSGDALKSRLPVEELRDQVIRLLDDTAFAAGARTLRDEALATPSPHDIVGELERLTARHHRRQLAGTART</sequence>
<evidence type="ECO:0000256" key="2">
    <source>
        <dbReference type="ARBA" id="ARBA00022676"/>
    </source>
</evidence>
<dbReference type="InterPro" id="IPR048284">
    <property type="entry name" value="EryCIII-like_N"/>
</dbReference>
<dbReference type="SUPFAM" id="SSF53756">
    <property type="entry name" value="UDP-Glycosyltransferase/glycogen phosphorylase"/>
    <property type="match status" value="1"/>
</dbReference>
<evidence type="ECO:0000256" key="3">
    <source>
        <dbReference type="ARBA" id="ARBA00022679"/>
    </source>
</evidence>
<dbReference type="AlphaFoldDB" id="A0A318NBT7"/>
<evidence type="ECO:0000259" key="5">
    <source>
        <dbReference type="Pfam" id="PF06722"/>
    </source>
</evidence>
<keyword evidence="2" id="KW-0328">Glycosyltransferase</keyword>
<dbReference type="PANTHER" id="PTHR48050">
    <property type="entry name" value="STEROL 3-BETA-GLUCOSYLTRANSFERASE"/>
    <property type="match status" value="1"/>
</dbReference>
<dbReference type="GO" id="GO:0008194">
    <property type="term" value="F:UDP-glycosyltransferase activity"/>
    <property type="evidence" value="ECO:0007669"/>
    <property type="project" value="InterPro"/>
</dbReference>
<feature type="domain" description="Erythromycin biosynthesis protein CIII-like N-terminal" evidence="6">
    <location>
        <begin position="22"/>
        <end position="265"/>
    </location>
</feature>
<dbReference type="Gene3D" id="3.40.50.2000">
    <property type="entry name" value="Glycogen Phosphorylase B"/>
    <property type="match status" value="2"/>
</dbReference>
<dbReference type="InterPro" id="IPR050426">
    <property type="entry name" value="Glycosyltransferase_28"/>
</dbReference>
<gene>
    <name evidence="7" type="ORF">C7C45_31995</name>
</gene>
<dbReference type="InterPro" id="IPR010610">
    <property type="entry name" value="EryCIII-like_C"/>
</dbReference>
<keyword evidence="8" id="KW-1185">Reference proteome</keyword>
<comment type="caution">
    <text evidence="7">The sequence shown here is derived from an EMBL/GenBank/DDBJ whole genome shotgun (WGS) entry which is preliminary data.</text>
</comment>
<evidence type="ECO:0000256" key="4">
    <source>
        <dbReference type="ARBA" id="ARBA00023194"/>
    </source>
</evidence>
<dbReference type="RefSeq" id="WP_110568502.1">
    <property type="nucleotide sequence ID" value="NZ_PYBV01000062.1"/>
</dbReference>
<evidence type="ECO:0000256" key="1">
    <source>
        <dbReference type="ARBA" id="ARBA00006962"/>
    </source>
</evidence>
<accession>A0A318NBT7</accession>
<reference evidence="7 8" key="1">
    <citation type="submission" date="2018-03" db="EMBL/GenBank/DDBJ databases">
        <title>Bioinformatic expansion and discovery of thiopeptide antibiotics.</title>
        <authorList>
            <person name="Schwalen C.J."/>
            <person name="Hudson G.A."/>
            <person name="Mitchell D.A."/>
        </authorList>
    </citation>
    <scope>NUCLEOTIDE SEQUENCE [LARGE SCALE GENOMIC DNA]</scope>
    <source>
        <strain evidence="7 8">NRRL 8041</strain>
    </source>
</reference>
<dbReference type="GO" id="GO:0017000">
    <property type="term" value="P:antibiotic biosynthetic process"/>
    <property type="evidence" value="ECO:0007669"/>
    <property type="project" value="UniProtKB-KW"/>
</dbReference>
<dbReference type="PANTHER" id="PTHR48050:SF13">
    <property type="entry name" value="STEROL 3-BETA-GLUCOSYLTRANSFERASE UGT80A2"/>
    <property type="match status" value="1"/>
</dbReference>
<organism evidence="7 8">
    <name type="scientific">Micromonospora arborensis</name>
    <dbReference type="NCBI Taxonomy" id="2116518"/>
    <lineage>
        <taxon>Bacteria</taxon>
        <taxon>Bacillati</taxon>
        <taxon>Actinomycetota</taxon>
        <taxon>Actinomycetes</taxon>
        <taxon>Micromonosporales</taxon>
        <taxon>Micromonosporaceae</taxon>
        <taxon>Micromonospora</taxon>
    </lineage>
</organism>
<dbReference type="EMBL" id="PYBV01000062">
    <property type="protein sequence ID" value="PYC63461.1"/>
    <property type="molecule type" value="Genomic_DNA"/>
</dbReference>
<dbReference type="InterPro" id="IPR030953">
    <property type="entry name" value="Glycosyl_450act"/>
</dbReference>
<dbReference type="NCBIfam" id="TIGR04516">
    <property type="entry name" value="glycosyl_450act"/>
    <property type="match status" value="1"/>
</dbReference>
<dbReference type="InterPro" id="IPR002213">
    <property type="entry name" value="UDP_glucos_trans"/>
</dbReference>
<feature type="domain" description="Erythromycin biosynthesis protein CIII-like C-terminal" evidence="5">
    <location>
        <begin position="281"/>
        <end position="434"/>
    </location>
</feature>
<evidence type="ECO:0000313" key="8">
    <source>
        <dbReference type="Proteomes" id="UP000248333"/>
    </source>
</evidence>
<dbReference type="Pfam" id="PF06722">
    <property type="entry name" value="EryCIII-like_C"/>
    <property type="match status" value="1"/>
</dbReference>
<keyword evidence="4" id="KW-0045">Antibiotic biosynthesis</keyword>
<protein>
    <submittedName>
        <fullName evidence="7">Glycosyl transferase family 28</fullName>
    </submittedName>
</protein>
<keyword evidence="3 7" id="KW-0808">Transferase</keyword>
<dbReference type="OrthoDB" id="3863369at2"/>
<name>A0A318NBT7_9ACTN</name>
<proteinExistence type="inferred from homology"/>
<dbReference type="CDD" id="cd03784">
    <property type="entry name" value="GT1_Gtf-like"/>
    <property type="match status" value="1"/>
</dbReference>
<evidence type="ECO:0000313" key="7">
    <source>
        <dbReference type="EMBL" id="PYC63461.1"/>
    </source>
</evidence>
<evidence type="ECO:0000259" key="6">
    <source>
        <dbReference type="Pfam" id="PF21036"/>
    </source>
</evidence>
<comment type="similarity">
    <text evidence="1">Belongs to the glycosyltransferase 28 family.</text>
</comment>